<evidence type="ECO:0000313" key="2">
    <source>
        <dbReference type="EMBL" id="RIA75933.1"/>
    </source>
</evidence>
<dbReference type="RefSeq" id="WP_119016117.1">
    <property type="nucleotide sequence ID" value="NZ_QXEV01000008.1"/>
</dbReference>
<protein>
    <recommendedName>
        <fullName evidence="4">YcxB-like protein</fullName>
    </recommendedName>
</protein>
<keyword evidence="1" id="KW-1133">Transmembrane helix</keyword>
<reference evidence="2 3" key="1">
    <citation type="submission" date="2018-08" db="EMBL/GenBank/DDBJ databases">
        <title>Genomic Encyclopedia of Archaeal and Bacterial Type Strains, Phase II (KMG-II): from individual species to whole genera.</title>
        <authorList>
            <person name="Goeker M."/>
        </authorList>
    </citation>
    <scope>NUCLEOTIDE SEQUENCE [LARGE SCALE GENOMIC DNA]</scope>
    <source>
        <strain evidence="2 3">ATCC 27112</strain>
    </source>
</reference>
<sequence length="184" mass="21032">MVVHNVSNITGEEAYNSLLQAAKRNLNKNYIYLGLGLCLGVPVMVVGLVEKNAQTISMGAIVTAFLLAIAVFIVVMLIRIPKDIKKKNKAVVENGVSYDYQFKEKSCDIIVSNNGKKKKLSYIYLDFKKVFEYEDYFEIRLVSKEVMLVKKEGFTEEKEKMIEFFKKNLSSNQKLKIVNKIKTK</sequence>
<keyword evidence="1" id="KW-0472">Membrane</keyword>
<evidence type="ECO:0008006" key="4">
    <source>
        <dbReference type="Google" id="ProtNLM"/>
    </source>
</evidence>
<comment type="caution">
    <text evidence="2">The sequence shown here is derived from an EMBL/GenBank/DDBJ whole genome shotgun (WGS) entry which is preliminary data.</text>
</comment>
<evidence type="ECO:0000313" key="3">
    <source>
        <dbReference type="Proteomes" id="UP000266506"/>
    </source>
</evidence>
<accession>A0A397RP80</accession>
<gene>
    <name evidence="2" type="ORF">EI71_00966</name>
</gene>
<dbReference type="AlphaFoldDB" id="A0A397RP80"/>
<dbReference type="EMBL" id="QXEV01000008">
    <property type="protein sequence ID" value="RIA75933.1"/>
    <property type="molecule type" value="Genomic_DNA"/>
</dbReference>
<keyword evidence="1" id="KW-0812">Transmembrane</keyword>
<organism evidence="2 3">
    <name type="scientific">Anaeroplasma bactoclasticum</name>
    <dbReference type="NCBI Taxonomy" id="2088"/>
    <lineage>
        <taxon>Bacteria</taxon>
        <taxon>Bacillati</taxon>
        <taxon>Mycoplasmatota</taxon>
        <taxon>Mollicutes</taxon>
        <taxon>Anaeroplasmatales</taxon>
        <taxon>Anaeroplasmataceae</taxon>
        <taxon>Anaeroplasma</taxon>
    </lineage>
</organism>
<keyword evidence="3" id="KW-1185">Reference proteome</keyword>
<dbReference type="InParanoid" id="A0A397RP80"/>
<evidence type="ECO:0000256" key="1">
    <source>
        <dbReference type="SAM" id="Phobius"/>
    </source>
</evidence>
<name>A0A397RP80_9MOLU</name>
<feature type="transmembrane region" description="Helical" evidence="1">
    <location>
        <begin position="55"/>
        <end position="78"/>
    </location>
</feature>
<dbReference type="Proteomes" id="UP000266506">
    <property type="component" value="Unassembled WGS sequence"/>
</dbReference>
<feature type="transmembrane region" description="Helical" evidence="1">
    <location>
        <begin position="30"/>
        <end position="49"/>
    </location>
</feature>
<proteinExistence type="predicted"/>